<organism evidence="2 3">
    <name type="scientific">Panagrolaimus superbus</name>
    <dbReference type="NCBI Taxonomy" id="310955"/>
    <lineage>
        <taxon>Eukaryota</taxon>
        <taxon>Metazoa</taxon>
        <taxon>Ecdysozoa</taxon>
        <taxon>Nematoda</taxon>
        <taxon>Chromadorea</taxon>
        <taxon>Rhabditida</taxon>
        <taxon>Tylenchina</taxon>
        <taxon>Panagrolaimomorpha</taxon>
        <taxon>Panagrolaimoidea</taxon>
        <taxon>Panagrolaimidae</taxon>
        <taxon>Panagrolaimus</taxon>
    </lineage>
</organism>
<evidence type="ECO:0000313" key="3">
    <source>
        <dbReference type="WBParaSite" id="PSU_v2.g15077.t1"/>
    </source>
</evidence>
<feature type="region of interest" description="Disordered" evidence="1">
    <location>
        <begin position="1"/>
        <end position="30"/>
    </location>
</feature>
<dbReference type="Proteomes" id="UP000887577">
    <property type="component" value="Unplaced"/>
</dbReference>
<dbReference type="AlphaFoldDB" id="A0A914Y732"/>
<dbReference type="WBParaSite" id="PSU_v2.g15077.t1">
    <property type="protein sequence ID" value="PSU_v2.g15077.t1"/>
    <property type="gene ID" value="PSU_v2.g15077"/>
</dbReference>
<proteinExistence type="predicted"/>
<keyword evidence="2" id="KW-1185">Reference proteome</keyword>
<sequence length="99" mass="10647">MKFENGFEVSPAPTPPPSPASNAPQNHETSIVAESPSPHANAFINISTQIDPNELIDSGRILLVHSTNQPENVAIVGRITIHPPGQIPNNNDHYLIIVV</sequence>
<evidence type="ECO:0000256" key="1">
    <source>
        <dbReference type="SAM" id="MobiDB-lite"/>
    </source>
</evidence>
<reference evidence="3" key="1">
    <citation type="submission" date="2022-11" db="UniProtKB">
        <authorList>
            <consortium name="WormBaseParasite"/>
        </authorList>
    </citation>
    <scope>IDENTIFICATION</scope>
</reference>
<evidence type="ECO:0000313" key="2">
    <source>
        <dbReference type="Proteomes" id="UP000887577"/>
    </source>
</evidence>
<accession>A0A914Y732</accession>
<name>A0A914Y732_9BILA</name>
<protein>
    <submittedName>
        <fullName evidence="3">Uncharacterized protein</fullName>
    </submittedName>
</protein>